<feature type="transmembrane region" description="Helical" evidence="7">
    <location>
        <begin position="782"/>
        <end position="802"/>
    </location>
</feature>
<dbReference type="PANTHER" id="PTHR24093">
    <property type="entry name" value="CATION TRANSPORTING ATPASE"/>
    <property type="match status" value="1"/>
</dbReference>
<feature type="transmembrane region" description="Helical" evidence="7">
    <location>
        <begin position="891"/>
        <end position="909"/>
    </location>
</feature>
<protein>
    <recommendedName>
        <fullName evidence="8">Cation-transporting P-type ATPase C-terminal domain-containing protein</fullName>
    </recommendedName>
</protein>
<gene>
    <name evidence="9" type="ORF">ILEXP_LOCUS34173</name>
</gene>
<name>A0ABC8TAR5_9AQUA</name>
<feature type="domain" description="Cation-transporting P-type ATPase C-terminal" evidence="8">
    <location>
        <begin position="779"/>
        <end position="943"/>
    </location>
</feature>
<dbReference type="PRINTS" id="PR00120">
    <property type="entry name" value="HATPASE"/>
</dbReference>
<feature type="transmembrane region" description="Helical" evidence="7">
    <location>
        <begin position="129"/>
        <end position="154"/>
    </location>
</feature>
<comment type="caution">
    <text evidence="9">The sequence shown here is derived from an EMBL/GenBank/DDBJ whole genome shotgun (WGS) entry which is preliminary data.</text>
</comment>
<dbReference type="Pfam" id="PF13246">
    <property type="entry name" value="Cation_ATPase"/>
    <property type="match status" value="1"/>
</dbReference>
<evidence type="ECO:0000313" key="10">
    <source>
        <dbReference type="Proteomes" id="UP001642360"/>
    </source>
</evidence>
<feature type="transmembrane region" description="Helical" evidence="7">
    <location>
        <begin position="921"/>
        <end position="941"/>
    </location>
</feature>
<dbReference type="InterPro" id="IPR023214">
    <property type="entry name" value="HAD_sf"/>
</dbReference>
<dbReference type="InterPro" id="IPR023299">
    <property type="entry name" value="ATPase_P-typ_cyto_dom_N"/>
</dbReference>
<dbReference type="Gene3D" id="3.40.1110.10">
    <property type="entry name" value="Calcium-transporting ATPase, cytoplasmic domain N"/>
    <property type="match status" value="1"/>
</dbReference>
<accession>A0ABC8TAR5</accession>
<dbReference type="InterPro" id="IPR036412">
    <property type="entry name" value="HAD-like_sf"/>
</dbReference>
<dbReference type="InterPro" id="IPR001757">
    <property type="entry name" value="P_typ_ATPase"/>
</dbReference>
<dbReference type="Gene3D" id="1.20.1110.10">
    <property type="entry name" value="Calcium-transporting ATPase, transmembrane domain"/>
    <property type="match status" value="3"/>
</dbReference>
<evidence type="ECO:0000256" key="4">
    <source>
        <dbReference type="ARBA" id="ARBA00022842"/>
    </source>
</evidence>
<proteinExistence type="predicted"/>
<reference evidence="9 10" key="1">
    <citation type="submission" date="2024-02" db="EMBL/GenBank/DDBJ databases">
        <authorList>
            <person name="Vignale AGUSTIN F."/>
            <person name="Sosa J E."/>
            <person name="Modenutti C."/>
        </authorList>
    </citation>
    <scope>NUCLEOTIDE SEQUENCE [LARGE SCALE GENOMIC DNA]</scope>
</reference>
<dbReference type="AlphaFoldDB" id="A0ABC8TAR5"/>
<dbReference type="GO" id="GO:0016020">
    <property type="term" value="C:membrane"/>
    <property type="evidence" value="ECO:0007669"/>
    <property type="project" value="UniProtKB-SubCell"/>
</dbReference>
<sequence>MEQCWQSLGNLHAASDMISKSTEKMALHIRVDKLRKDGQTERVEVDGHDNPFLRSGTKVVDGYSRMLVTAVGKNKMSQKIHLHGELLNQFEKLTSVMGKFGHAVALLILLVMFSRLFSGKIFNDKGKKVIIGGEGMIVDVLVALVGIVATPAMIAATSAPEGLLLAVKMALAYSMKKMLNDNVVLRKPSLCDAIGSVTTICTNMTGSLTTDYKEVDKLRKDGQTERVEVDGHDNPFLRSGTKVVDGYSRMLVTAVGKNKMSQKIHLHGELLNQFEKLTSVMGKFGHAVALLILLVMFSRLFSGKIFNDKGKKVIIGGEGMIVDVLVALVGIVATPAMIAATSAPEGLLLAVKMALAYSMKKMLNDNVVLRKPSLCDAIGSVTTICTNMTGSLTTDYKEVNKFWLGLSSIEEVPSNLIAPTVLELLHQGIGLNTTQPPSRSLFKSPQNPTEKAIFDWAIRQMGMDIESLKRSCTILEIEPFSSENRQSGVLISKNGDNTIHVHRKGAPEVIIPLCSHYYETTGTVKVINKSARVLLDQILEGMAENGLRCIAFAHRKTSIRDYFTFSRQQLILLGLVGLKNSRRYGVTEVVEDCQRAGVNFRMITGNNILTARAIATKCGIIDANDQFGEVVEGVEFRNYTQEERMERVQNIRVMARATPLDKFLMVQCLKQKGHVVAVIGCGIGDVQALREANVGLCLGTQGADVAKACSDIVIQDKNLASVISILRWGRGIFESVQIYTQFLLTASFVALVTDFVMAISIGEPPNIDAVALVSAGKVPYPVLQLLWAKLVMGTLAALALIMKQPTEELMQRPPQGRNEPLMTNIMLRNIKVQALYQTTILLTIHFKGKSIFNVDPNAKGTLILNTYVLCQVFTIFNFEKNIFQDIRKRKLFWGIIGIILTLQVLMVEVLKRFADTARLDWGQWGTSIAIAAISLPISWIVKCISSLEKPFFSRPNWPKSKYKVE</sequence>
<dbReference type="PRINTS" id="PR00119">
    <property type="entry name" value="CATATPASE"/>
</dbReference>
<dbReference type="SUPFAM" id="SSF81665">
    <property type="entry name" value="Calcium ATPase, transmembrane domain M"/>
    <property type="match status" value="2"/>
</dbReference>
<keyword evidence="6 7" id="KW-0472">Membrane</keyword>
<dbReference type="Proteomes" id="UP001642360">
    <property type="component" value="Unassembled WGS sequence"/>
</dbReference>
<keyword evidence="10" id="KW-1185">Reference proteome</keyword>
<evidence type="ECO:0000256" key="1">
    <source>
        <dbReference type="ARBA" id="ARBA00004370"/>
    </source>
</evidence>
<dbReference type="SUPFAM" id="SSF56784">
    <property type="entry name" value="HAD-like"/>
    <property type="match status" value="1"/>
</dbReference>
<evidence type="ECO:0000256" key="6">
    <source>
        <dbReference type="ARBA" id="ARBA00023136"/>
    </source>
</evidence>
<feature type="transmembrane region" description="Helical" evidence="7">
    <location>
        <begin position="100"/>
        <end position="117"/>
    </location>
</feature>
<evidence type="ECO:0000256" key="2">
    <source>
        <dbReference type="ARBA" id="ARBA00022692"/>
    </source>
</evidence>
<keyword evidence="2 7" id="KW-0812">Transmembrane</keyword>
<dbReference type="EMBL" id="CAUOFW020004303">
    <property type="protein sequence ID" value="CAK9165030.1"/>
    <property type="molecule type" value="Genomic_DNA"/>
</dbReference>
<feature type="transmembrane region" description="Helical" evidence="7">
    <location>
        <begin position="284"/>
        <end position="301"/>
    </location>
</feature>
<evidence type="ECO:0000256" key="5">
    <source>
        <dbReference type="ARBA" id="ARBA00022989"/>
    </source>
</evidence>
<keyword evidence="3" id="KW-0479">Metal-binding</keyword>
<dbReference type="PANTHER" id="PTHR24093:SF518">
    <property type="entry name" value="CALCIUM-TRANSPORTING ATPASE"/>
    <property type="match status" value="1"/>
</dbReference>
<dbReference type="InterPro" id="IPR006068">
    <property type="entry name" value="ATPase_P-typ_cation-transptr_C"/>
</dbReference>
<dbReference type="GO" id="GO:0046872">
    <property type="term" value="F:metal ion binding"/>
    <property type="evidence" value="ECO:0007669"/>
    <property type="project" value="UniProtKB-KW"/>
</dbReference>
<evidence type="ECO:0000256" key="7">
    <source>
        <dbReference type="SAM" id="Phobius"/>
    </source>
</evidence>
<evidence type="ECO:0000256" key="3">
    <source>
        <dbReference type="ARBA" id="ARBA00022723"/>
    </source>
</evidence>
<dbReference type="Pfam" id="PF00689">
    <property type="entry name" value="Cation_ATPase_C"/>
    <property type="match status" value="1"/>
</dbReference>
<dbReference type="InterPro" id="IPR023298">
    <property type="entry name" value="ATPase_P-typ_TM_dom_sf"/>
</dbReference>
<evidence type="ECO:0000259" key="8">
    <source>
        <dbReference type="Pfam" id="PF00689"/>
    </source>
</evidence>
<comment type="subcellular location">
    <subcellularLocation>
        <location evidence="1">Membrane</location>
    </subcellularLocation>
</comment>
<organism evidence="9 10">
    <name type="scientific">Ilex paraguariensis</name>
    <name type="common">yerba mate</name>
    <dbReference type="NCBI Taxonomy" id="185542"/>
    <lineage>
        <taxon>Eukaryota</taxon>
        <taxon>Viridiplantae</taxon>
        <taxon>Streptophyta</taxon>
        <taxon>Embryophyta</taxon>
        <taxon>Tracheophyta</taxon>
        <taxon>Spermatophyta</taxon>
        <taxon>Magnoliopsida</taxon>
        <taxon>eudicotyledons</taxon>
        <taxon>Gunneridae</taxon>
        <taxon>Pentapetalae</taxon>
        <taxon>asterids</taxon>
        <taxon>campanulids</taxon>
        <taxon>Aquifoliales</taxon>
        <taxon>Aquifoliaceae</taxon>
        <taxon>Ilex</taxon>
    </lineage>
</organism>
<dbReference type="SUPFAM" id="SSF81660">
    <property type="entry name" value="Metal cation-transporting ATPase, ATP-binding domain N"/>
    <property type="match status" value="1"/>
</dbReference>
<dbReference type="Gene3D" id="3.40.50.1000">
    <property type="entry name" value="HAD superfamily/HAD-like"/>
    <property type="match status" value="1"/>
</dbReference>
<dbReference type="NCBIfam" id="TIGR01494">
    <property type="entry name" value="ATPase_P-type"/>
    <property type="match status" value="1"/>
</dbReference>
<keyword evidence="5 7" id="KW-1133">Transmembrane helix</keyword>
<keyword evidence="4" id="KW-0460">Magnesium</keyword>
<evidence type="ECO:0000313" key="9">
    <source>
        <dbReference type="EMBL" id="CAK9165030.1"/>
    </source>
</evidence>